<dbReference type="PATRIC" id="fig|1217700.3.peg.3534"/>
<dbReference type="NCBIfam" id="TIGR02072">
    <property type="entry name" value="BioC"/>
    <property type="match status" value="1"/>
</dbReference>
<comment type="pathway">
    <text evidence="5">Cofactor biosynthesis; biotin biosynthesis.</text>
</comment>
<evidence type="ECO:0000256" key="4">
    <source>
        <dbReference type="ARBA" id="ARBA00022756"/>
    </source>
</evidence>
<keyword evidence="4 5" id="KW-0093">Biotin biosynthesis</keyword>
<dbReference type="SUPFAM" id="SSF53335">
    <property type="entry name" value="S-adenosyl-L-methionine-dependent methyltransferases"/>
    <property type="match status" value="1"/>
</dbReference>
<dbReference type="GO" id="GO:0102130">
    <property type="term" value="F:malonyl-CoA methyltransferase activity"/>
    <property type="evidence" value="ECO:0007669"/>
    <property type="project" value="UniProtKB-EC"/>
</dbReference>
<dbReference type="EMBL" id="APRN01000041">
    <property type="protein sequence ID" value="ENX55030.1"/>
    <property type="molecule type" value="Genomic_DNA"/>
</dbReference>
<evidence type="ECO:0000313" key="6">
    <source>
        <dbReference type="EMBL" id="ENX55030.1"/>
    </source>
</evidence>
<evidence type="ECO:0000256" key="3">
    <source>
        <dbReference type="ARBA" id="ARBA00022691"/>
    </source>
</evidence>
<evidence type="ECO:0000256" key="2">
    <source>
        <dbReference type="ARBA" id="ARBA00022679"/>
    </source>
</evidence>
<dbReference type="HOGENOM" id="CLU_046586_1_0_6"/>
<dbReference type="HAMAP" id="MF_00835">
    <property type="entry name" value="BioC"/>
    <property type="match status" value="1"/>
</dbReference>
<keyword evidence="3 5" id="KW-0949">S-adenosyl-L-methionine</keyword>
<dbReference type="InterPro" id="IPR050602">
    <property type="entry name" value="Malonyl-ACP_OMT"/>
</dbReference>
<dbReference type="RefSeq" id="WP_005205516.1">
    <property type="nucleotide sequence ID" value="NZ_JAKZGH010000002.1"/>
</dbReference>
<comment type="function">
    <text evidence="5">Converts the free carboxyl group of a malonyl-thioester to its methyl ester by transfer of a methyl group from S-adenosyl-L-methionine (SAM). It allows to synthesize pimeloyl-ACP via the fatty acid synthetic pathway.</text>
</comment>
<dbReference type="InterPro" id="IPR011814">
    <property type="entry name" value="BioC"/>
</dbReference>
<dbReference type="AlphaFoldDB" id="N9SV70"/>
<comment type="similarity">
    <text evidence="5">Belongs to the methyltransferase superfamily.</text>
</comment>
<reference evidence="6 7" key="1">
    <citation type="submission" date="2013-02" db="EMBL/GenBank/DDBJ databases">
        <title>The Genome Sequence of Acinetobacter sp. CIP 70.18.</title>
        <authorList>
            <consortium name="The Broad Institute Genome Sequencing Platform"/>
            <consortium name="The Broad Institute Genome Sequencing Center for Infectious Disease"/>
            <person name="Cerqueira G."/>
            <person name="Feldgarden M."/>
            <person name="Courvalin P."/>
            <person name="Perichon B."/>
            <person name="Grillot-Courvalin C."/>
            <person name="Clermont D."/>
            <person name="Rocha E."/>
            <person name="Yoon E.-J."/>
            <person name="Nemec A."/>
            <person name="Walker B."/>
            <person name="Young S.K."/>
            <person name="Zeng Q."/>
            <person name="Gargeya S."/>
            <person name="Fitzgerald M."/>
            <person name="Haas B."/>
            <person name="Abouelleil A."/>
            <person name="Alvarado L."/>
            <person name="Arachchi H.M."/>
            <person name="Berlin A.M."/>
            <person name="Chapman S.B."/>
            <person name="Dewar J."/>
            <person name="Goldberg J."/>
            <person name="Griggs A."/>
            <person name="Gujja S."/>
            <person name="Hansen M."/>
            <person name="Howarth C."/>
            <person name="Imamovic A."/>
            <person name="Larimer J."/>
            <person name="McCowan C."/>
            <person name="Murphy C."/>
            <person name="Neiman D."/>
            <person name="Pearson M."/>
            <person name="Priest M."/>
            <person name="Roberts A."/>
            <person name="Saif S."/>
            <person name="Shea T."/>
            <person name="Sisk P."/>
            <person name="Sykes S."/>
            <person name="Wortman J."/>
            <person name="Nusbaum C."/>
            <person name="Birren B."/>
        </authorList>
    </citation>
    <scope>NUCLEOTIDE SEQUENCE [LARGE SCALE GENOMIC DNA]</scope>
    <source>
        <strain evidence="6 7">CIP 70.18</strain>
    </source>
</reference>
<comment type="catalytic activity">
    <reaction evidence="5">
        <text>malonyl-[ACP] + S-adenosyl-L-methionine = malonyl-[ACP] methyl ester + S-adenosyl-L-homocysteine</text>
        <dbReference type="Rhea" id="RHEA:17105"/>
        <dbReference type="Rhea" id="RHEA-COMP:9623"/>
        <dbReference type="Rhea" id="RHEA-COMP:9954"/>
        <dbReference type="ChEBI" id="CHEBI:57856"/>
        <dbReference type="ChEBI" id="CHEBI:59789"/>
        <dbReference type="ChEBI" id="CHEBI:78449"/>
        <dbReference type="ChEBI" id="CHEBI:78845"/>
        <dbReference type="EC" id="2.1.1.197"/>
    </reaction>
</comment>
<dbReference type="Pfam" id="PF13489">
    <property type="entry name" value="Methyltransf_23"/>
    <property type="match status" value="1"/>
</dbReference>
<dbReference type="PANTHER" id="PTHR13090">
    <property type="entry name" value="ARGININE-HYDROXYLASE NDUFAF5, MITOCHONDRIAL"/>
    <property type="match status" value="1"/>
</dbReference>
<gene>
    <name evidence="5" type="primary">bioC</name>
    <name evidence="6" type="ORF">F902_03640</name>
</gene>
<dbReference type="UniPathway" id="UPA00078"/>
<comment type="caution">
    <text evidence="6">The sequence shown here is derived from an EMBL/GenBank/DDBJ whole genome shotgun (WGS) entry which is preliminary data.</text>
</comment>
<dbReference type="PANTHER" id="PTHR13090:SF1">
    <property type="entry name" value="ARGININE-HYDROXYLASE NDUFAF5, MITOCHONDRIAL"/>
    <property type="match status" value="1"/>
</dbReference>
<protein>
    <recommendedName>
        <fullName evidence="5">Malonyl-[acyl-carrier protein] O-methyltransferase</fullName>
        <shortName evidence="5">Malonyl-ACP O-methyltransferase</shortName>
        <ecNumber evidence="5">2.1.1.197</ecNumber>
    </recommendedName>
    <alternativeName>
        <fullName evidence="5">Biotin synthesis protein BioC</fullName>
    </alternativeName>
</protein>
<keyword evidence="2 5" id="KW-0808">Transferase</keyword>
<dbReference type="Proteomes" id="UP000013084">
    <property type="component" value="Unassembled WGS sequence"/>
</dbReference>
<keyword evidence="7" id="KW-1185">Reference proteome</keyword>
<evidence type="ECO:0000256" key="5">
    <source>
        <dbReference type="HAMAP-Rule" id="MF_00835"/>
    </source>
</evidence>
<dbReference type="GO" id="GO:0009102">
    <property type="term" value="P:biotin biosynthetic process"/>
    <property type="evidence" value="ECO:0007669"/>
    <property type="project" value="UniProtKB-UniRule"/>
</dbReference>
<organism evidence="6 7">
    <name type="scientific">Acinetobacter higginsii</name>
    <dbReference type="NCBI Taxonomy" id="70347"/>
    <lineage>
        <taxon>Bacteria</taxon>
        <taxon>Pseudomonadati</taxon>
        <taxon>Pseudomonadota</taxon>
        <taxon>Gammaproteobacteria</taxon>
        <taxon>Moraxellales</taxon>
        <taxon>Moraxellaceae</taxon>
        <taxon>Acinetobacter</taxon>
    </lineage>
</organism>
<sequence>MSINKALVAQRFAKAGQSYVEHAVVQKQISAQLFEYLKEYCPQNLDSVLEIGCGSGNLTYLCESYFQVEQLFLNDLYADVDQHFSNFKSPLNLPFVKGRPKVDWLIGDIEQLMLPQCLDAVISSSALQWMIDLPALLQRIYAALKPNAFFGFSTFGPDNLTEIKQLTGQGLTYVDLESLKRQLEQQGFEILLIHQDHKQVYFDHPKSVLQHLKATGVTATAQSHRWTKQSLQQFYLDYQQFYDKQGFRLTYHPIYVIARRAKSLSLGDE</sequence>
<accession>N9SV70</accession>
<dbReference type="InterPro" id="IPR029063">
    <property type="entry name" value="SAM-dependent_MTases_sf"/>
</dbReference>
<dbReference type="CDD" id="cd02440">
    <property type="entry name" value="AdoMet_MTases"/>
    <property type="match status" value="1"/>
</dbReference>
<dbReference type="GO" id="GO:0032259">
    <property type="term" value="P:methylation"/>
    <property type="evidence" value="ECO:0007669"/>
    <property type="project" value="UniProtKB-KW"/>
</dbReference>
<dbReference type="Gene3D" id="3.40.50.150">
    <property type="entry name" value="Vaccinia Virus protein VP39"/>
    <property type="match status" value="1"/>
</dbReference>
<proteinExistence type="inferred from homology"/>
<evidence type="ECO:0000256" key="1">
    <source>
        <dbReference type="ARBA" id="ARBA00022603"/>
    </source>
</evidence>
<name>N9SV70_9GAMM</name>
<dbReference type="EC" id="2.1.1.197" evidence="5"/>
<evidence type="ECO:0000313" key="7">
    <source>
        <dbReference type="Proteomes" id="UP000013084"/>
    </source>
</evidence>
<dbReference type="GO" id="GO:0010340">
    <property type="term" value="F:carboxyl-O-methyltransferase activity"/>
    <property type="evidence" value="ECO:0007669"/>
    <property type="project" value="UniProtKB-UniRule"/>
</dbReference>
<dbReference type="OrthoDB" id="9760689at2"/>
<keyword evidence="1 5" id="KW-0489">Methyltransferase</keyword>